<evidence type="ECO:0000313" key="5">
    <source>
        <dbReference type="Proteomes" id="UP001348817"/>
    </source>
</evidence>
<proteinExistence type="predicted"/>
<organism evidence="4 5">
    <name type="scientific">Fulvitalea axinellae</name>
    <dbReference type="NCBI Taxonomy" id="1182444"/>
    <lineage>
        <taxon>Bacteria</taxon>
        <taxon>Pseudomonadati</taxon>
        <taxon>Bacteroidota</taxon>
        <taxon>Cytophagia</taxon>
        <taxon>Cytophagales</taxon>
        <taxon>Persicobacteraceae</taxon>
        <taxon>Fulvitalea</taxon>
    </lineage>
</organism>
<dbReference type="Pfam" id="PF04773">
    <property type="entry name" value="FecR"/>
    <property type="match status" value="1"/>
</dbReference>
<keyword evidence="1" id="KW-0472">Membrane</keyword>
<dbReference type="EMBL" id="AP025314">
    <property type="protein sequence ID" value="BDD09629.1"/>
    <property type="molecule type" value="Genomic_DNA"/>
</dbReference>
<evidence type="ECO:0000259" key="2">
    <source>
        <dbReference type="Pfam" id="PF04773"/>
    </source>
</evidence>
<name>A0AAU9CBZ0_9BACT</name>
<sequence>MKYNSYEIQDFLTDLEFIDWVRKGDDKADFFQEWLHTDPENKREALIARDILLRLDVKKLTPSQEEYRKSLKRLLRNKRVSIDKRDSSDSENVRGKLLPYLWKSVAMIAFLLIAFGWEWQQRTFETEMQKVEWVSRSCPYGSKLKITLPDKSVINLNSGSRVEFPRAFRGNRKVRLVEGEAFFEVKKISDSPFLVYSDGLEVKVVGTSFNVRAFADEEEIKVSVLTGKVITTGKQDNDKSFVAHLTPNEVIRFEKKSGNYAREYVPDLNILWKSNTIVFENVPFSEAVLELERWYGYTFEFPDKNILKIPGKINGKYKGKSLVEVLDGFTFSLRLEYDIDYDKKIVTVRKSD</sequence>
<evidence type="ECO:0000313" key="4">
    <source>
        <dbReference type="EMBL" id="BDD09629.1"/>
    </source>
</evidence>
<evidence type="ECO:0000259" key="3">
    <source>
        <dbReference type="Pfam" id="PF16344"/>
    </source>
</evidence>
<dbReference type="InterPro" id="IPR012373">
    <property type="entry name" value="Ferrdict_sens_TM"/>
</dbReference>
<dbReference type="InterPro" id="IPR032508">
    <property type="entry name" value="FecR_C"/>
</dbReference>
<dbReference type="Gene3D" id="3.55.50.30">
    <property type="match status" value="1"/>
</dbReference>
<feature type="transmembrane region" description="Helical" evidence="1">
    <location>
        <begin position="100"/>
        <end position="119"/>
    </location>
</feature>
<keyword evidence="5" id="KW-1185">Reference proteome</keyword>
<dbReference type="Gene3D" id="2.60.120.1440">
    <property type="match status" value="1"/>
</dbReference>
<dbReference type="PANTHER" id="PTHR30273:SF2">
    <property type="entry name" value="PROTEIN FECR"/>
    <property type="match status" value="1"/>
</dbReference>
<reference evidence="4 5" key="1">
    <citation type="submission" date="2021-12" db="EMBL/GenBank/DDBJ databases">
        <title>Genome sequencing of bacteria with rrn-lacking chromosome and rrn-plasmid.</title>
        <authorList>
            <person name="Anda M."/>
            <person name="Iwasaki W."/>
        </authorList>
    </citation>
    <scope>NUCLEOTIDE SEQUENCE [LARGE SCALE GENOMIC DNA]</scope>
    <source>
        <strain evidence="4 5">DSM 100852</strain>
    </source>
</reference>
<dbReference type="GO" id="GO:0016989">
    <property type="term" value="F:sigma factor antagonist activity"/>
    <property type="evidence" value="ECO:0007669"/>
    <property type="project" value="TreeGrafter"/>
</dbReference>
<evidence type="ECO:0000256" key="1">
    <source>
        <dbReference type="SAM" id="Phobius"/>
    </source>
</evidence>
<dbReference type="InterPro" id="IPR006860">
    <property type="entry name" value="FecR"/>
</dbReference>
<protein>
    <submittedName>
        <fullName evidence="4">Anti-sigma factor</fullName>
    </submittedName>
</protein>
<dbReference type="AlphaFoldDB" id="A0AAU9CBZ0"/>
<dbReference type="PIRSF" id="PIRSF018266">
    <property type="entry name" value="FecR"/>
    <property type="match status" value="1"/>
</dbReference>
<feature type="domain" description="Protein FecR C-terminal" evidence="3">
    <location>
        <begin position="277"/>
        <end position="344"/>
    </location>
</feature>
<accession>A0AAU9CBZ0</accession>
<dbReference type="PANTHER" id="PTHR30273">
    <property type="entry name" value="PERIPLASMIC SIGNAL SENSOR AND SIGMA FACTOR ACTIVATOR FECR-RELATED"/>
    <property type="match status" value="1"/>
</dbReference>
<dbReference type="Pfam" id="PF16344">
    <property type="entry name" value="FecR_C"/>
    <property type="match status" value="1"/>
</dbReference>
<gene>
    <name evidence="4" type="ORF">FUAX_20610</name>
</gene>
<dbReference type="Proteomes" id="UP001348817">
    <property type="component" value="Chromosome"/>
</dbReference>
<feature type="domain" description="FecR protein" evidence="2">
    <location>
        <begin position="141"/>
        <end position="229"/>
    </location>
</feature>
<keyword evidence="1" id="KW-1133">Transmembrane helix</keyword>
<dbReference type="KEGG" id="fax:FUAX_20610"/>
<keyword evidence="1" id="KW-0812">Transmembrane</keyword>
<dbReference type="RefSeq" id="WP_338391227.1">
    <property type="nucleotide sequence ID" value="NZ_AP025314.1"/>
</dbReference>